<name>A0A834IZB6_RHYFE</name>
<dbReference type="AlphaFoldDB" id="A0A834IZB6"/>
<organism evidence="2 3">
    <name type="scientific">Rhynchophorus ferrugineus</name>
    <name type="common">Red palm weevil</name>
    <name type="synonym">Curculio ferrugineus</name>
    <dbReference type="NCBI Taxonomy" id="354439"/>
    <lineage>
        <taxon>Eukaryota</taxon>
        <taxon>Metazoa</taxon>
        <taxon>Ecdysozoa</taxon>
        <taxon>Arthropoda</taxon>
        <taxon>Hexapoda</taxon>
        <taxon>Insecta</taxon>
        <taxon>Pterygota</taxon>
        <taxon>Neoptera</taxon>
        <taxon>Endopterygota</taxon>
        <taxon>Coleoptera</taxon>
        <taxon>Polyphaga</taxon>
        <taxon>Cucujiformia</taxon>
        <taxon>Curculionidae</taxon>
        <taxon>Dryophthorinae</taxon>
        <taxon>Rhynchophorus</taxon>
    </lineage>
</organism>
<evidence type="ECO:0000313" key="2">
    <source>
        <dbReference type="EMBL" id="KAF7286778.1"/>
    </source>
</evidence>
<evidence type="ECO:0000313" key="3">
    <source>
        <dbReference type="Proteomes" id="UP000625711"/>
    </source>
</evidence>
<comment type="caution">
    <text evidence="2">The sequence shown here is derived from an EMBL/GenBank/DDBJ whole genome shotgun (WGS) entry which is preliminary data.</text>
</comment>
<reference evidence="2" key="1">
    <citation type="submission" date="2020-08" db="EMBL/GenBank/DDBJ databases">
        <title>Genome sequencing and assembly of the red palm weevil Rhynchophorus ferrugineus.</title>
        <authorList>
            <person name="Dias G.B."/>
            <person name="Bergman C.M."/>
            <person name="Manee M."/>
        </authorList>
    </citation>
    <scope>NUCLEOTIDE SEQUENCE</scope>
    <source>
        <strain evidence="2">AA-2017</strain>
        <tissue evidence="2">Whole larva</tissue>
    </source>
</reference>
<accession>A0A834IZB6</accession>
<feature type="domain" description="PDE8-like REC N-terminal" evidence="1">
    <location>
        <begin position="59"/>
        <end position="128"/>
    </location>
</feature>
<dbReference type="EMBL" id="JAACXV010000021">
    <property type="protein sequence ID" value="KAF7286778.1"/>
    <property type="molecule type" value="Genomic_DNA"/>
</dbReference>
<dbReference type="Proteomes" id="UP000625711">
    <property type="component" value="Unassembled WGS sequence"/>
</dbReference>
<evidence type="ECO:0000259" key="1">
    <source>
        <dbReference type="Pfam" id="PF23198"/>
    </source>
</evidence>
<sequence length="128" mass="14579">MSDDKVHKGAEHFYGCKIAQTDELANVQTNRHRKHRKIRVKLPKRGPNDVKYGLILPALKHQLKLLLVFTHPDPVCETFSKAAEKLGFEVTVCQTDIGVLDEYQAKSHDLVIVDARISKTFDNDLLCR</sequence>
<dbReference type="OrthoDB" id="189220at2759"/>
<keyword evidence="3" id="KW-1185">Reference proteome</keyword>
<dbReference type="Pfam" id="PF23198">
    <property type="entry name" value="PDE8A_N"/>
    <property type="match status" value="1"/>
</dbReference>
<gene>
    <name evidence="2" type="ORF">GWI33_004187</name>
</gene>
<dbReference type="InterPro" id="IPR057304">
    <property type="entry name" value="PDE8-like_REC_N"/>
</dbReference>
<proteinExistence type="predicted"/>
<protein>
    <recommendedName>
        <fullName evidence="1">PDE8-like REC N-terminal domain-containing protein</fullName>
    </recommendedName>
</protein>